<reference evidence="5" key="1">
    <citation type="submission" date="2006-10" db="EMBL/GenBank/DDBJ databases">
        <title>Complete sequence of Solibacter usitatus Ellin6076.</title>
        <authorList>
            <consortium name="US DOE Joint Genome Institute"/>
            <person name="Copeland A."/>
            <person name="Lucas S."/>
            <person name="Lapidus A."/>
            <person name="Barry K."/>
            <person name="Detter J.C."/>
            <person name="Glavina del Rio T."/>
            <person name="Hammon N."/>
            <person name="Israni S."/>
            <person name="Dalin E."/>
            <person name="Tice H."/>
            <person name="Pitluck S."/>
            <person name="Thompson L.S."/>
            <person name="Brettin T."/>
            <person name="Bruce D."/>
            <person name="Han C."/>
            <person name="Tapia R."/>
            <person name="Gilna P."/>
            <person name="Schmutz J."/>
            <person name="Larimer F."/>
            <person name="Land M."/>
            <person name="Hauser L."/>
            <person name="Kyrpides N."/>
            <person name="Mikhailova N."/>
            <person name="Janssen P.H."/>
            <person name="Kuske C.R."/>
            <person name="Richardson P."/>
        </authorList>
    </citation>
    <scope>NUCLEOTIDE SEQUENCE</scope>
    <source>
        <strain evidence="5">Ellin6076</strain>
    </source>
</reference>
<dbReference type="SUPFAM" id="SSF52540">
    <property type="entry name" value="P-loop containing nucleoside triphosphate hydrolases"/>
    <property type="match status" value="1"/>
</dbReference>
<dbReference type="Pfam" id="PF00005">
    <property type="entry name" value="ABC_tran"/>
    <property type="match status" value="1"/>
</dbReference>
<dbReference type="HOGENOM" id="CLU_000604_1_22_0"/>
<protein>
    <submittedName>
        <fullName evidence="5">ABC transporter related protein</fullName>
    </submittedName>
</protein>
<dbReference type="InterPro" id="IPR017871">
    <property type="entry name" value="ABC_transporter-like_CS"/>
</dbReference>
<dbReference type="PANTHER" id="PTHR42781">
    <property type="entry name" value="SPERMIDINE/PUTRESCINE IMPORT ATP-BINDING PROTEIN POTA"/>
    <property type="match status" value="1"/>
</dbReference>
<sequence length="260" mass="29049">MLIHIEDVFVAYGSPPRAVLAGINLEIEEGEFVCVLGQTGCGKSTLLRLILGSEHPMRGRILVDGHEHRQPDRTRGYVPQKYSLFPDKTVLDNITFGCEVSEFGLLGRLTPAFYRRRRELRDQAFEYLHRIGLRDSDAKKYPDQLSGGMQQRVAIAQALMTKPRILLMDEAFSALDPGTRRGMQQLVRDLWRATGTTILFVTHNTDEALRLGTRVIVLARESADQGSRVAMDLSVPAPCGDAEIPSLVRRLEIVSESCAM</sequence>
<dbReference type="SMART" id="SM00382">
    <property type="entry name" value="AAA"/>
    <property type="match status" value="1"/>
</dbReference>
<dbReference type="InterPro" id="IPR050093">
    <property type="entry name" value="ABC_SmlMolc_Importer"/>
</dbReference>
<evidence type="ECO:0000256" key="2">
    <source>
        <dbReference type="ARBA" id="ARBA00022741"/>
    </source>
</evidence>
<dbReference type="KEGG" id="sus:Acid_0862"/>
<proteinExistence type="predicted"/>
<dbReference type="InParanoid" id="Q02AQ5"/>
<evidence type="ECO:0000313" key="5">
    <source>
        <dbReference type="EMBL" id="ABJ81861.1"/>
    </source>
</evidence>
<evidence type="ECO:0000256" key="1">
    <source>
        <dbReference type="ARBA" id="ARBA00022448"/>
    </source>
</evidence>
<dbReference type="GO" id="GO:0005524">
    <property type="term" value="F:ATP binding"/>
    <property type="evidence" value="ECO:0007669"/>
    <property type="project" value="UniProtKB-KW"/>
</dbReference>
<evidence type="ECO:0000256" key="3">
    <source>
        <dbReference type="ARBA" id="ARBA00022840"/>
    </source>
</evidence>
<dbReference type="InterPro" id="IPR003593">
    <property type="entry name" value="AAA+_ATPase"/>
</dbReference>
<feature type="domain" description="ABC transporter" evidence="4">
    <location>
        <begin position="3"/>
        <end position="245"/>
    </location>
</feature>
<dbReference type="STRING" id="234267.Acid_0862"/>
<accession>Q02AQ5</accession>
<dbReference type="CDD" id="cd03293">
    <property type="entry name" value="ABC_NrtD_SsuB_transporters"/>
    <property type="match status" value="1"/>
</dbReference>
<dbReference type="PANTHER" id="PTHR42781:SF8">
    <property type="entry name" value="BICARBONATE TRANSPORT ATP-BINDING PROTEIN CMPC"/>
    <property type="match status" value="1"/>
</dbReference>
<name>Q02AQ5_SOLUE</name>
<dbReference type="EMBL" id="CP000473">
    <property type="protein sequence ID" value="ABJ81861.1"/>
    <property type="molecule type" value="Genomic_DNA"/>
</dbReference>
<dbReference type="InterPro" id="IPR003439">
    <property type="entry name" value="ABC_transporter-like_ATP-bd"/>
</dbReference>
<gene>
    <name evidence="5" type="ordered locus">Acid_0862</name>
</gene>
<keyword evidence="2" id="KW-0547">Nucleotide-binding</keyword>
<organism evidence="5">
    <name type="scientific">Solibacter usitatus (strain Ellin6076)</name>
    <dbReference type="NCBI Taxonomy" id="234267"/>
    <lineage>
        <taxon>Bacteria</taxon>
        <taxon>Pseudomonadati</taxon>
        <taxon>Acidobacteriota</taxon>
        <taxon>Terriglobia</taxon>
        <taxon>Bryobacterales</taxon>
        <taxon>Solibacteraceae</taxon>
        <taxon>Candidatus Solibacter</taxon>
    </lineage>
</organism>
<dbReference type="PROSITE" id="PS50893">
    <property type="entry name" value="ABC_TRANSPORTER_2"/>
    <property type="match status" value="1"/>
</dbReference>
<dbReference type="Gene3D" id="3.40.50.300">
    <property type="entry name" value="P-loop containing nucleotide triphosphate hydrolases"/>
    <property type="match status" value="1"/>
</dbReference>
<dbReference type="eggNOG" id="COG1116">
    <property type="taxonomic scope" value="Bacteria"/>
</dbReference>
<evidence type="ECO:0000259" key="4">
    <source>
        <dbReference type="PROSITE" id="PS50893"/>
    </source>
</evidence>
<dbReference type="PROSITE" id="PS00211">
    <property type="entry name" value="ABC_TRANSPORTER_1"/>
    <property type="match status" value="1"/>
</dbReference>
<dbReference type="AlphaFoldDB" id="Q02AQ5"/>
<dbReference type="InterPro" id="IPR027417">
    <property type="entry name" value="P-loop_NTPase"/>
</dbReference>
<keyword evidence="1" id="KW-0813">Transport</keyword>
<keyword evidence="3" id="KW-0067">ATP-binding</keyword>
<dbReference type="GO" id="GO:0016887">
    <property type="term" value="F:ATP hydrolysis activity"/>
    <property type="evidence" value="ECO:0007669"/>
    <property type="project" value="InterPro"/>
</dbReference>